<dbReference type="AlphaFoldDB" id="A0A9D4VT47"/>
<evidence type="ECO:0000256" key="1">
    <source>
        <dbReference type="ARBA" id="ARBA00007494"/>
    </source>
</evidence>
<dbReference type="InterPro" id="IPR029063">
    <property type="entry name" value="SAM-dependent_MTases_sf"/>
</dbReference>
<accession>A0A9D4VT47</accession>
<name>A0A9D4VT47_PEA</name>
<dbReference type="InterPro" id="IPR018314">
    <property type="entry name" value="RsmB/NOL1/NOP2-like_CS"/>
</dbReference>
<evidence type="ECO:0000313" key="8">
    <source>
        <dbReference type="EMBL" id="KAI5389171.1"/>
    </source>
</evidence>
<dbReference type="GO" id="GO:0001510">
    <property type="term" value="P:RNA methylation"/>
    <property type="evidence" value="ECO:0007669"/>
    <property type="project" value="InterPro"/>
</dbReference>
<dbReference type="InterPro" id="IPR001678">
    <property type="entry name" value="MeTrfase_RsmB-F_NOP2_dom"/>
</dbReference>
<dbReference type="InterPro" id="IPR049560">
    <property type="entry name" value="MeTrfase_RsmB-F_NOP2_cat"/>
</dbReference>
<dbReference type="SUPFAM" id="SSF53335">
    <property type="entry name" value="S-adenosyl-L-methionine-dependent methyltransferases"/>
    <property type="match status" value="1"/>
</dbReference>
<evidence type="ECO:0000313" key="9">
    <source>
        <dbReference type="Proteomes" id="UP001058974"/>
    </source>
</evidence>
<evidence type="ECO:0000259" key="7">
    <source>
        <dbReference type="PROSITE" id="PS51686"/>
    </source>
</evidence>
<keyword evidence="5 6" id="KW-0694">RNA-binding</keyword>
<dbReference type="PANTHER" id="PTHR22808:SF25">
    <property type="entry name" value="TRNA (CYTOSINE(34)-C(5))-METHYLTRANSFERASE-RELATED"/>
    <property type="match status" value="1"/>
</dbReference>
<evidence type="ECO:0000256" key="3">
    <source>
        <dbReference type="ARBA" id="ARBA00022679"/>
    </source>
</evidence>
<keyword evidence="2 6" id="KW-0489">Methyltransferase</keyword>
<dbReference type="Gene3D" id="3.40.50.150">
    <property type="entry name" value="Vaccinia Virus protein VP39"/>
    <property type="match status" value="2"/>
</dbReference>
<comment type="caution">
    <text evidence="6">Lacks conserved residue(s) required for the propagation of feature annotation.</text>
</comment>
<comment type="caution">
    <text evidence="8">The sequence shown here is derived from an EMBL/GenBank/DDBJ whole genome shotgun (WGS) entry which is preliminary data.</text>
</comment>
<dbReference type="PROSITE" id="PS51686">
    <property type="entry name" value="SAM_MT_RSMB_NOP"/>
    <property type="match status" value="1"/>
</dbReference>
<dbReference type="PROSITE" id="PS01153">
    <property type="entry name" value="NOL1_NOP2_SUN"/>
    <property type="match status" value="1"/>
</dbReference>
<dbReference type="GO" id="GO:0008173">
    <property type="term" value="F:RNA methyltransferase activity"/>
    <property type="evidence" value="ECO:0007669"/>
    <property type="project" value="InterPro"/>
</dbReference>
<dbReference type="GO" id="GO:0003723">
    <property type="term" value="F:RNA binding"/>
    <property type="evidence" value="ECO:0007669"/>
    <property type="project" value="UniProtKB-UniRule"/>
</dbReference>
<sequence>MVVSLLGGTHKLPLSNLCQCFQTANSRMLSTSGPVVAQKLQNMCPTAAILDIFILKRMLKVHSLVHVHSAWVLVALDSQSICIGPLRKNQSLKRFHEFLKIENEIGNITRQEAVSMVPPLFLNVHSNHIVLDMGAAPANLIVTNHEAQHFPGCHLNLDCDIRGSSQHTSQLLFDRVLCDVPCSGDGTLRNAPDLWRRWNTGTGNGLHTLQILVAMQGLSLLKVGGRMVYSTCSMNPIEHEAVVAKILRRCKGSVELVDVSSELPQLIRRPGLKRWKVRDKGKSLVSCKEVDKVRRSVVLPNMFPNGGNYRDIDCNSNCDVSGHPEDVVQVEENPAMHEFTEIVSDFPLELCMRLLPHDQNSGAFFIAVLQKNSPLPAIEVKRRKEVNNQHVESVNQGSEDAQVLQIYPSERT</sequence>
<dbReference type="Pfam" id="PF01189">
    <property type="entry name" value="Methyltr_RsmB-F"/>
    <property type="match status" value="1"/>
</dbReference>
<feature type="active site" description="Nucleophile" evidence="6">
    <location>
        <position position="232"/>
    </location>
</feature>
<organism evidence="8 9">
    <name type="scientific">Pisum sativum</name>
    <name type="common">Garden pea</name>
    <name type="synonym">Lathyrus oleraceus</name>
    <dbReference type="NCBI Taxonomy" id="3888"/>
    <lineage>
        <taxon>Eukaryota</taxon>
        <taxon>Viridiplantae</taxon>
        <taxon>Streptophyta</taxon>
        <taxon>Embryophyta</taxon>
        <taxon>Tracheophyta</taxon>
        <taxon>Spermatophyta</taxon>
        <taxon>Magnoliopsida</taxon>
        <taxon>eudicotyledons</taxon>
        <taxon>Gunneridae</taxon>
        <taxon>Pentapetalae</taxon>
        <taxon>rosids</taxon>
        <taxon>fabids</taxon>
        <taxon>Fabales</taxon>
        <taxon>Fabaceae</taxon>
        <taxon>Papilionoideae</taxon>
        <taxon>50 kb inversion clade</taxon>
        <taxon>NPAAA clade</taxon>
        <taxon>Hologalegina</taxon>
        <taxon>IRL clade</taxon>
        <taxon>Fabeae</taxon>
        <taxon>Lathyrus</taxon>
    </lineage>
</organism>
<evidence type="ECO:0000256" key="5">
    <source>
        <dbReference type="ARBA" id="ARBA00022884"/>
    </source>
</evidence>
<keyword evidence="4 6" id="KW-0949">S-adenosyl-L-methionine</keyword>
<dbReference type="Proteomes" id="UP001058974">
    <property type="component" value="Chromosome 7"/>
</dbReference>
<comment type="similarity">
    <text evidence="1 6">Belongs to the class I-like SAM-binding methyltransferase superfamily. RsmB/NOP family.</text>
</comment>
<gene>
    <name evidence="8" type="ORF">KIW84_074719</name>
</gene>
<dbReference type="Gramene" id="Psat07G0471900-T1">
    <property type="protein sequence ID" value="KAI5389171.1"/>
    <property type="gene ID" value="KIW84_074719"/>
</dbReference>
<evidence type="ECO:0000256" key="6">
    <source>
        <dbReference type="PROSITE-ProRule" id="PRU01023"/>
    </source>
</evidence>
<keyword evidence="9" id="KW-1185">Reference proteome</keyword>
<evidence type="ECO:0000256" key="2">
    <source>
        <dbReference type="ARBA" id="ARBA00022603"/>
    </source>
</evidence>
<feature type="binding site" evidence="6">
    <location>
        <position position="179"/>
    </location>
    <ligand>
        <name>S-adenosyl-L-methionine</name>
        <dbReference type="ChEBI" id="CHEBI:59789"/>
    </ligand>
</feature>
<feature type="domain" description="SAM-dependent MTase RsmB/NOP-type" evidence="7">
    <location>
        <begin position="173"/>
        <end position="372"/>
    </location>
</feature>
<protein>
    <recommendedName>
        <fullName evidence="7">SAM-dependent MTase RsmB/NOP-type domain-containing protein</fullName>
    </recommendedName>
</protein>
<proteinExistence type="inferred from homology"/>
<reference evidence="8 9" key="1">
    <citation type="journal article" date="2022" name="Nat. Genet.">
        <title>Improved pea reference genome and pan-genome highlight genomic features and evolutionary characteristics.</title>
        <authorList>
            <person name="Yang T."/>
            <person name="Liu R."/>
            <person name="Luo Y."/>
            <person name="Hu S."/>
            <person name="Wang D."/>
            <person name="Wang C."/>
            <person name="Pandey M.K."/>
            <person name="Ge S."/>
            <person name="Xu Q."/>
            <person name="Li N."/>
            <person name="Li G."/>
            <person name="Huang Y."/>
            <person name="Saxena R.K."/>
            <person name="Ji Y."/>
            <person name="Li M."/>
            <person name="Yan X."/>
            <person name="He Y."/>
            <person name="Liu Y."/>
            <person name="Wang X."/>
            <person name="Xiang C."/>
            <person name="Varshney R.K."/>
            <person name="Ding H."/>
            <person name="Gao S."/>
            <person name="Zong X."/>
        </authorList>
    </citation>
    <scope>NUCLEOTIDE SEQUENCE [LARGE SCALE GENOMIC DNA]</scope>
    <source>
        <strain evidence="8 9">cv. Zhongwan 6</strain>
    </source>
</reference>
<dbReference type="PANTHER" id="PTHR22808">
    <property type="entry name" value="NCL1 YEAST -RELATED NOL1/NOP2/FMU SUN DOMAIN-CONTAINING"/>
    <property type="match status" value="1"/>
</dbReference>
<keyword evidence="3 6" id="KW-0808">Transferase</keyword>
<dbReference type="EMBL" id="JAMSHJ010000007">
    <property type="protein sequence ID" value="KAI5389171.1"/>
    <property type="molecule type" value="Genomic_DNA"/>
</dbReference>
<dbReference type="InterPro" id="IPR023267">
    <property type="entry name" value="RCMT"/>
</dbReference>
<dbReference type="PRINTS" id="PR02008">
    <property type="entry name" value="RCMTFAMILY"/>
</dbReference>
<evidence type="ECO:0000256" key="4">
    <source>
        <dbReference type="ARBA" id="ARBA00022691"/>
    </source>
</evidence>